<dbReference type="InterPro" id="IPR058486">
    <property type="entry name" value="DUF8173"/>
</dbReference>
<reference evidence="4 5" key="1">
    <citation type="journal article" date="2016" name="Nat. Commun.">
        <title>Thousands of microbial genomes shed light on interconnected biogeochemical processes in an aquifer system.</title>
        <authorList>
            <person name="Anantharaman K."/>
            <person name="Brown C.T."/>
            <person name="Hug L.A."/>
            <person name="Sharon I."/>
            <person name="Castelle C.J."/>
            <person name="Probst A.J."/>
            <person name="Thomas B.C."/>
            <person name="Singh A."/>
            <person name="Wilkins M.J."/>
            <person name="Karaoz U."/>
            <person name="Brodie E.L."/>
            <person name="Williams K.H."/>
            <person name="Hubbard S.S."/>
            <person name="Banfield J.F."/>
        </authorList>
    </citation>
    <scope>NUCLEOTIDE SEQUENCE [LARGE SCALE GENOMIC DNA]</scope>
</reference>
<evidence type="ECO:0000256" key="2">
    <source>
        <dbReference type="SAM" id="SignalP"/>
    </source>
</evidence>
<keyword evidence="1" id="KW-0472">Membrane</keyword>
<feature type="transmembrane region" description="Helical" evidence="1">
    <location>
        <begin position="304"/>
        <end position="330"/>
    </location>
</feature>
<gene>
    <name evidence="4" type="ORF">A2714_00400</name>
</gene>
<feature type="transmembrane region" description="Helical" evidence="1">
    <location>
        <begin position="342"/>
        <end position="375"/>
    </location>
</feature>
<dbReference type="AlphaFoldDB" id="A0A1F7Y1R4"/>
<feature type="transmembrane region" description="Helical" evidence="1">
    <location>
        <begin position="275"/>
        <end position="298"/>
    </location>
</feature>
<feature type="transmembrane region" description="Helical" evidence="1">
    <location>
        <begin position="236"/>
        <end position="254"/>
    </location>
</feature>
<name>A0A1F7Y1R4_9BACT</name>
<feature type="chain" id="PRO_5009533783" description="DUF8173 domain-containing protein" evidence="2">
    <location>
        <begin position="27"/>
        <end position="391"/>
    </location>
</feature>
<evidence type="ECO:0000313" key="4">
    <source>
        <dbReference type="EMBL" id="OGM20869.1"/>
    </source>
</evidence>
<dbReference type="EMBL" id="MGGE01000032">
    <property type="protein sequence ID" value="OGM20869.1"/>
    <property type="molecule type" value="Genomic_DNA"/>
</dbReference>
<keyword evidence="1" id="KW-0812">Transmembrane</keyword>
<evidence type="ECO:0000313" key="5">
    <source>
        <dbReference type="Proteomes" id="UP000178419"/>
    </source>
</evidence>
<dbReference type="Proteomes" id="UP000178419">
    <property type="component" value="Unassembled WGS sequence"/>
</dbReference>
<proteinExistence type="predicted"/>
<feature type="signal peptide" evidence="2">
    <location>
        <begin position="1"/>
        <end position="26"/>
    </location>
</feature>
<protein>
    <recommendedName>
        <fullName evidence="3">DUF8173 domain-containing protein</fullName>
    </recommendedName>
</protein>
<evidence type="ECO:0000256" key="1">
    <source>
        <dbReference type="SAM" id="Phobius"/>
    </source>
</evidence>
<keyword evidence="2" id="KW-0732">Signal</keyword>
<organism evidence="4 5">
    <name type="scientific">Candidatus Woesebacteria bacterium RIFCSPHIGHO2_01_FULL_38_9</name>
    <dbReference type="NCBI Taxonomy" id="1802492"/>
    <lineage>
        <taxon>Bacteria</taxon>
        <taxon>Candidatus Woeseibacteriota</taxon>
    </lineage>
</organism>
<evidence type="ECO:0000259" key="3">
    <source>
        <dbReference type="Pfam" id="PF26514"/>
    </source>
</evidence>
<accession>A0A1F7Y1R4</accession>
<feature type="domain" description="DUF8173" evidence="3">
    <location>
        <begin position="237"/>
        <end position="376"/>
    </location>
</feature>
<comment type="caution">
    <text evidence="4">The sequence shown here is derived from an EMBL/GenBank/DDBJ whole genome shotgun (WGS) entry which is preliminary data.</text>
</comment>
<keyword evidence="1" id="KW-1133">Transmembrane helix</keyword>
<sequence>MNLAKKIFLLSISTLFSVIMPARVFAQESRAVRVSTIPRDQVITQDFLLKGGEVVEVSGTVNGDLIVAGGEVLVEGVVNGDLIAAGGKVRLTGEVTQNVRAVGGELSINGKVGRNIIVAGGDIDISAADLGGGVIILGGDVRISSPIKGDLLVYAGSLVLENNIEGNVEAAVGTLTIASDTEITGDLTYTSEEEAIIANDASISGQVVRRPSADNFASKNLTDVRKLSEKAKGFQFGAKVVSFFAALFIGLLIVKFSPNFTLKCATTVKAKFTKSFIVGFLALLLTPFALIVFMLTIIGIPFAILLLFAYITLIYVSKIFVSYLLGMLLLREKEVHSKYLPLIFGLVIYYVVSFIPILGFFVGLISTSVGIGAILLSKKEVYEKAVANKII</sequence>
<dbReference type="Pfam" id="PF26514">
    <property type="entry name" value="DUF8173"/>
    <property type="match status" value="1"/>
</dbReference>